<evidence type="ECO:0000313" key="8">
    <source>
        <dbReference type="EMBL" id="MED6183500.1"/>
    </source>
</evidence>
<proteinExistence type="predicted"/>
<evidence type="ECO:0000313" key="9">
    <source>
        <dbReference type="Proteomes" id="UP001341840"/>
    </source>
</evidence>
<accession>A0ABU6WG38</accession>
<feature type="region of interest" description="Disordered" evidence="6">
    <location>
        <begin position="58"/>
        <end position="89"/>
    </location>
</feature>
<feature type="domain" description="BHLH" evidence="7">
    <location>
        <begin position="75"/>
        <end position="124"/>
    </location>
</feature>
<evidence type="ECO:0000256" key="4">
    <source>
        <dbReference type="ARBA" id="ARBA00023163"/>
    </source>
</evidence>
<reference evidence="8 9" key="1">
    <citation type="journal article" date="2023" name="Plants (Basel)">
        <title>Bridging the Gap: Combining Genomics and Transcriptomics Approaches to Understand Stylosanthes scabra, an Orphan Legume from the Brazilian Caatinga.</title>
        <authorList>
            <person name="Ferreira-Neto J.R.C."/>
            <person name="da Silva M.D."/>
            <person name="Binneck E."/>
            <person name="de Melo N.F."/>
            <person name="da Silva R.H."/>
            <person name="de Melo A.L.T.M."/>
            <person name="Pandolfi V."/>
            <person name="Bustamante F.O."/>
            <person name="Brasileiro-Vidal A.C."/>
            <person name="Benko-Iseppon A.M."/>
        </authorList>
    </citation>
    <scope>NUCLEOTIDE SEQUENCE [LARGE SCALE GENOMIC DNA]</scope>
    <source>
        <tissue evidence="8">Leaves</tissue>
    </source>
</reference>
<evidence type="ECO:0000259" key="7">
    <source>
        <dbReference type="PROSITE" id="PS50888"/>
    </source>
</evidence>
<comment type="subcellular location">
    <subcellularLocation>
        <location evidence="1">Nucleus</location>
    </subcellularLocation>
</comment>
<evidence type="ECO:0000256" key="5">
    <source>
        <dbReference type="ARBA" id="ARBA00023242"/>
    </source>
</evidence>
<dbReference type="PANTHER" id="PTHR45914:SF24">
    <property type="entry name" value="BHLH DOMAIN-CONTAINING PROTEIN"/>
    <property type="match status" value="1"/>
</dbReference>
<dbReference type="PANTHER" id="PTHR45914">
    <property type="entry name" value="TRANSCRIPTION FACTOR HEC3-RELATED"/>
    <property type="match status" value="1"/>
</dbReference>
<dbReference type="PROSITE" id="PS50888">
    <property type="entry name" value="BHLH"/>
    <property type="match status" value="1"/>
</dbReference>
<dbReference type="InterPro" id="IPR045843">
    <property type="entry name" value="IND-like"/>
</dbReference>
<evidence type="ECO:0000256" key="3">
    <source>
        <dbReference type="ARBA" id="ARBA00023125"/>
    </source>
</evidence>
<dbReference type="SUPFAM" id="SSF47459">
    <property type="entry name" value="HLH, helix-loop-helix DNA-binding domain"/>
    <property type="match status" value="1"/>
</dbReference>
<dbReference type="InterPro" id="IPR011598">
    <property type="entry name" value="bHLH_dom"/>
</dbReference>
<keyword evidence="3" id="KW-0238">DNA-binding</keyword>
<name>A0ABU6WG38_9FABA</name>
<dbReference type="SMART" id="SM00353">
    <property type="entry name" value="HLH"/>
    <property type="match status" value="1"/>
</dbReference>
<comment type="caution">
    <text evidence="8">The sequence shown here is derived from an EMBL/GenBank/DDBJ whole genome shotgun (WGS) entry which is preliminary data.</text>
</comment>
<gene>
    <name evidence="8" type="ORF">PIB30_038427</name>
</gene>
<dbReference type="Proteomes" id="UP001341840">
    <property type="component" value="Unassembled WGS sequence"/>
</dbReference>
<dbReference type="InterPro" id="IPR036638">
    <property type="entry name" value="HLH_DNA-bd_sf"/>
</dbReference>
<feature type="compositionally biased region" description="Low complexity" evidence="6">
    <location>
        <begin position="58"/>
        <end position="71"/>
    </location>
</feature>
<evidence type="ECO:0000256" key="2">
    <source>
        <dbReference type="ARBA" id="ARBA00023015"/>
    </source>
</evidence>
<keyword evidence="9" id="KW-1185">Reference proteome</keyword>
<evidence type="ECO:0000256" key="6">
    <source>
        <dbReference type="SAM" id="MobiDB-lite"/>
    </source>
</evidence>
<dbReference type="EMBL" id="JASCZI010181441">
    <property type="protein sequence ID" value="MED6183500.1"/>
    <property type="molecule type" value="Genomic_DNA"/>
</dbReference>
<organism evidence="8 9">
    <name type="scientific">Stylosanthes scabra</name>
    <dbReference type="NCBI Taxonomy" id="79078"/>
    <lineage>
        <taxon>Eukaryota</taxon>
        <taxon>Viridiplantae</taxon>
        <taxon>Streptophyta</taxon>
        <taxon>Embryophyta</taxon>
        <taxon>Tracheophyta</taxon>
        <taxon>Spermatophyta</taxon>
        <taxon>Magnoliopsida</taxon>
        <taxon>eudicotyledons</taxon>
        <taxon>Gunneridae</taxon>
        <taxon>Pentapetalae</taxon>
        <taxon>rosids</taxon>
        <taxon>fabids</taxon>
        <taxon>Fabales</taxon>
        <taxon>Fabaceae</taxon>
        <taxon>Papilionoideae</taxon>
        <taxon>50 kb inversion clade</taxon>
        <taxon>dalbergioids sensu lato</taxon>
        <taxon>Dalbergieae</taxon>
        <taxon>Pterocarpus clade</taxon>
        <taxon>Stylosanthes</taxon>
    </lineage>
</organism>
<keyword evidence="4" id="KW-0804">Transcription</keyword>
<dbReference type="Gene3D" id="4.10.280.10">
    <property type="entry name" value="Helix-loop-helix DNA-binding domain"/>
    <property type="match status" value="1"/>
</dbReference>
<protein>
    <recommendedName>
        <fullName evidence="7">BHLH domain-containing protein</fullName>
    </recommendedName>
</protein>
<sequence>MEPYSIDPMFSGMSLQSLLNLNPSLLSLLTDHPPQPPQLPNYQPFNFIPKRPRLHYSSCCSSSSSSSTPSSHRAKPLPPKSNFARQRRQKLSEKTRCLQKLMPWDKKMDQATLFEQAYTYVKFLQAQVCVLQSMPYHTPPPPPPPSFNNGGRGCVFGFGDLERLSRNQLLQVLVNSPVAQTVMSSQGLCVFSMEQLDLLTKLSSERRLLLESMNANNNKMNMVSDSKPFFN</sequence>
<keyword evidence="2" id="KW-0805">Transcription regulation</keyword>
<evidence type="ECO:0000256" key="1">
    <source>
        <dbReference type="ARBA" id="ARBA00004123"/>
    </source>
</evidence>
<keyword evidence="5" id="KW-0539">Nucleus</keyword>